<dbReference type="GeneID" id="13444984"/>
<evidence type="ECO:0000256" key="2">
    <source>
        <dbReference type="ARBA" id="ARBA00004477"/>
    </source>
</evidence>
<evidence type="ECO:0000256" key="10">
    <source>
        <dbReference type="ARBA" id="ARBA00022723"/>
    </source>
</evidence>
<keyword evidence="13 19" id="KW-1133">Transmembrane helix</keyword>
<keyword evidence="7" id="KW-0328">Glycosyltransferase</keyword>
<feature type="transmembrane region" description="Helical" evidence="19">
    <location>
        <begin position="396"/>
        <end position="417"/>
    </location>
</feature>
<reference evidence="21" key="1">
    <citation type="journal article" date="2012" name="PLoS Pathog.">
        <title>Comparative genomics of the apicomplexan parasites Toxoplasma gondii and Neospora caninum: Coccidia differing in host range and transmission strategy.</title>
        <authorList>
            <person name="Reid A.J."/>
            <person name="Vermont S.J."/>
            <person name="Cotton J.A."/>
            <person name="Harris D."/>
            <person name="Hill-Cawthorne G.A."/>
            <person name="Konen-Waisman S."/>
            <person name="Latham S.M."/>
            <person name="Mourier T."/>
            <person name="Norton R."/>
            <person name="Quail M.A."/>
            <person name="Sanders M."/>
            <person name="Shanmugam D."/>
            <person name="Sohal A."/>
            <person name="Wasmuth J.D."/>
            <person name="Brunk B."/>
            <person name="Grigg M.E."/>
            <person name="Howard J.C."/>
            <person name="Parkinson J."/>
            <person name="Roos D.S."/>
            <person name="Trees A.J."/>
            <person name="Berriman M."/>
            <person name="Pain A."/>
            <person name="Wastling J.M."/>
        </authorList>
    </citation>
    <scope>NUCLEOTIDE SEQUENCE [LARGE SCALE GENOMIC DNA]</scope>
    <source>
        <strain evidence="21">Liverpool</strain>
    </source>
</reference>
<feature type="transmembrane region" description="Helical" evidence="19">
    <location>
        <begin position="22"/>
        <end position="41"/>
    </location>
</feature>
<dbReference type="UniPathway" id="UPA00378"/>
<dbReference type="CDD" id="cd06855">
    <property type="entry name" value="GT_GPT_euk"/>
    <property type="match status" value="1"/>
</dbReference>
<keyword evidence="14 19" id="KW-0472">Membrane</keyword>
<dbReference type="EC" id="2.7.8.15" evidence="5"/>
<evidence type="ECO:0000256" key="11">
    <source>
        <dbReference type="ARBA" id="ARBA00022824"/>
    </source>
</evidence>
<feature type="transmembrane region" description="Helical" evidence="19">
    <location>
        <begin position="556"/>
        <end position="576"/>
    </location>
</feature>
<comment type="similarity">
    <text evidence="4">Belongs to the glycosyltransferase 4 family.</text>
</comment>
<feature type="transmembrane region" description="Helical" evidence="19">
    <location>
        <begin position="437"/>
        <end position="459"/>
    </location>
</feature>
<evidence type="ECO:0000256" key="6">
    <source>
        <dbReference type="ARBA" id="ARBA00017659"/>
    </source>
</evidence>
<organism evidence="20 21">
    <name type="scientific">Neospora caninum (strain Liverpool)</name>
    <dbReference type="NCBI Taxonomy" id="572307"/>
    <lineage>
        <taxon>Eukaryota</taxon>
        <taxon>Sar</taxon>
        <taxon>Alveolata</taxon>
        <taxon>Apicomplexa</taxon>
        <taxon>Conoidasida</taxon>
        <taxon>Coccidia</taxon>
        <taxon>Eucoccidiorida</taxon>
        <taxon>Eimeriorina</taxon>
        <taxon>Sarcocystidae</taxon>
        <taxon>Neospora</taxon>
    </lineage>
</organism>
<dbReference type="GO" id="GO:0046872">
    <property type="term" value="F:metal ion binding"/>
    <property type="evidence" value="ECO:0007669"/>
    <property type="project" value="UniProtKB-KW"/>
</dbReference>
<dbReference type="GO" id="GO:0005789">
    <property type="term" value="C:endoplasmic reticulum membrane"/>
    <property type="evidence" value="ECO:0007669"/>
    <property type="project" value="UniProtKB-SubCell"/>
</dbReference>
<evidence type="ECO:0000313" key="20">
    <source>
        <dbReference type="EMBL" id="CBZ52118.1"/>
    </source>
</evidence>
<dbReference type="OrthoDB" id="10262326at2759"/>
<evidence type="ECO:0000256" key="14">
    <source>
        <dbReference type="ARBA" id="ARBA00023136"/>
    </source>
</evidence>
<dbReference type="GO" id="GO:0016757">
    <property type="term" value="F:glycosyltransferase activity"/>
    <property type="evidence" value="ECO:0007669"/>
    <property type="project" value="UniProtKB-KW"/>
</dbReference>
<accession>F0VEH4</accession>
<evidence type="ECO:0000256" key="16">
    <source>
        <dbReference type="ARBA" id="ARBA00033238"/>
    </source>
</evidence>
<dbReference type="eggNOG" id="KOG2788">
    <property type="taxonomic scope" value="Eukaryota"/>
</dbReference>
<comment type="subcellular location">
    <subcellularLocation>
        <location evidence="2">Endoplasmic reticulum membrane</location>
        <topology evidence="2">Multi-pass membrane protein</topology>
    </subcellularLocation>
</comment>
<comment type="catalytic activity">
    <reaction evidence="18">
        <text>a di-trans,poly-cis-dolichyl phosphate + UDP-N-acetyl-alpha-D-glucosamine = an N-acetyl-alpha-D-glucosaminyl-diphospho-di-trans,poly-cis-dolichol + UMP</text>
        <dbReference type="Rhea" id="RHEA:13289"/>
        <dbReference type="Rhea" id="RHEA-COMP:19498"/>
        <dbReference type="Rhea" id="RHEA-COMP:19507"/>
        <dbReference type="ChEBI" id="CHEBI:57683"/>
        <dbReference type="ChEBI" id="CHEBI:57705"/>
        <dbReference type="ChEBI" id="CHEBI:57865"/>
        <dbReference type="ChEBI" id="CHEBI:58427"/>
        <dbReference type="EC" id="2.7.8.15"/>
    </reaction>
    <physiologicalReaction direction="left-to-right" evidence="18">
        <dbReference type="Rhea" id="RHEA:13290"/>
    </physiologicalReaction>
</comment>
<keyword evidence="11" id="KW-0256">Endoplasmic reticulum</keyword>
<keyword evidence="10" id="KW-0479">Metal-binding</keyword>
<evidence type="ECO:0000256" key="5">
    <source>
        <dbReference type="ARBA" id="ARBA00013225"/>
    </source>
</evidence>
<dbReference type="FunCoup" id="F0VEH4">
    <property type="interactions" value="146"/>
</dbReference>
<dbReference type="Proteomes" id="UP000007494">
    <property type="component" value="Chromosome VI"/>
</dbReference>
<evidence type="ECO:0000256" key="17">
    <source>
        <dbReference type="ARBA" id="ARBA00044717"/>
    </source>
</evidence>
<feature type="transmembrane region" description="Helical" evidence="19">
    <location>
        <begin position="466"/>
        <end position="487"/>
    </location>
</feature>
<evidence type="ECO:0000256" key="7">
    <source>
        <dbReference type="ARBA" id="ARBA00022676"/>
    </source>
</evidence>
<evidence type="ECO:0000256" key="8">
    <source>
        <dbReference type="ARBA" id="ARBA00022679"/>
    </source>
</evidence>
<feature type="transmembrane region" description="Helical" evidence="19">
    <location>
        <begin position="48"/>
        <end position="67"/>
    </location>
</feature>
<dbReference type="Pfam" id="PF00953">
    <property type="entry name" value="Glycos_transf_4"/>
    <property type="match status" value="1"/>
</dbReference>
<keyword evidence="12" id="KW-0460">Magnesium</keyword>
<evidence type="ECO:0000256" key="3">
    <source>
        <dbReference type="ARBA" id="ARBA00004922"/>
    </source>
</evidence>
<evidence type="ECO:0000256" key="9">
    <source>
        <dbReference type="ARBA" id="ARBA00022692"/>
    </source>
</evidence>
<gene>
    <name evidence="20" type="ORF">NCLIV_019070</name>
</gene>
<dbReference type="InterPro" id="IPR033895">
    <property type="entry name" value="GPT"/>
</dbReference>
<evidence type="ECO:0000256" key="19">
    <source>
        <dbReference type="SAM" id="Phobius"/>
    </source>
</evidence>
<keyword evidence="8" id="KW-0808">Transferase</keyword>
<dbReference type="EMBL" id="FR823387">
    <property type="protein sequence ID" value="CBZ52118.1"/>
    <property type="molecule type" value="Genomic_DNA"/>
</dbReference>
<evidence type="ECO:0000256" key="15">
    <source>
        <dbReference type="ARBA" id="ARBA00029567"/>
    </source>
</evidence>
<dbReference type="InterPro" id="IPR000715">
    <property type="entry name" value="Glycosyl_transferase_4"/>
</dbReference>
<comment type="cofactor">
    <cofactor evidence="1">
        <name>Mg(2+)</name>
        <dbReference type="ChEBI" id="CHEBI:18420"/>
    </cofactor>
</comment>
<dbReference type="AlphaFoldDB" id="F0VEH4"/>
<dbReference type="OMA" id="HRTPRYN"/>
<evidence type="ECO:0000256" key="18">
    <source>
        <dbReference type="ARBA" id="ARBA00045078"/>
    </source>
</evidence>
<keyword evidence="9 19" id="KW-0812">Transmembrane</keyword>
<protein>
    <recommendedName>
        <fullName evidence="6">UDP-N-acetylglucosamine--dolichyl-phosphate N-acetylglucosaminephosphotransferase</fullName>
        <ecNumber evidence="5">2.7.8.15</ecNumber>
    </recommendedName>
    <alternativeName>
        <fullName evidence="15">GlcNAc-1-P transferase</fullName>
    </alternativeName>
    <alternativeName>
        <fullName evidence="16">N-acetylglucosamine-1-phosphate transferase</fullName>
    </alternativeName>
</protein>
<evidence type="ECO:0000256" key="4">
    <source>
        <dbReference type="ARBA" id="ARBA00009317"/>
    </source>
</evidence>
<evidence type="ECO:0000313" key="21">
    <source>
        <dbReference type="Proteomes" id="UP000007494"/>
    </source>
</evidence>
<dbReference type="GO" id="GO:0003975">
    <property type="term" value="F:UDP-N-acetylglucosamine-dolichyl-phosphate N-acetylglucosaminephosphotransferase activity"/>
    <property type="evidence" value="ECO:0007669"/>
    <property type="project" value="UniProtKB-EC"/>
</dbReference>
<dbReference type="InParanoid" id="F0VEH4"/>
<evidence type="ECO:0000256" key="1">
    <source>
        <dbReference type="ARBA" id="ARBA00001946"/>
    </source>
</evidence>
<name>F0VEH4_NEOCL</name>
<comment type="function">
    <text evidence="17">UDP-N-acetylglucosamine--dolichyl-phosphate N-acetylglucosaminephosphotransferase that operates in the biosynthetic pathway of dolichol-linked oligosaccharides, the glycan precursors employed in protein asparagine (N)-glycosylation. The assembly of dolichol-linked oligosaccharides begins on the cytosolic side of the endoplasmic reticulum membrane and finishes in its lumen. The sequential addition of sugars to dolichol pyrophosphate produces dolichol-linked oligosaccharides containing fourteen sugars, including two GlcNAcs, nine mannoses and three glucoses. Once assembled, the oligosaccharide is transferred from the lipid to nascent proteins by oligosaccharyltransferases. Catalyzes the initial step of dolichol-linked oligosaccharide biosynthesis, transfering GlcNAc-1-P from cytosolic UDP-GlcNAc onto the carrier lipid dolichyl phosphate (P-dolichol), yielding GlcNAc-P-P-dolichol embedded in the cytoplasmic leaflet of the endoplasmic reticulum membrane.</text>
</comment>
<dbReference type="GO" id="GO:0006488">
    <property type="term" value="P:dolichol-linked oligosaccharide biosynthetic process"/>
    <property type="evidence" value="ECO:0007669"/>
    <property type="project" value="InterPro"/>
</dbReference>
<dbReference type="RefSeq" id="XP_003882150.1">
    <property type="nucleotide sequence ID" value="XM_003882101.1"/>
</dbReference>
<comment type="pathway">
    <text evidence="3">Protein modification; protein glycosylation.</text>
</comment>
<sequence length="585" mass="63006">MVKAELTAGQDGPNGKLRPSLSLSRCLLLLIAPLSLPFFILPTPFVRPIAGVVLLAVLCFGFVRHFIPYWDERMKTKGVTGRDLHKPPPVPVLSEGMGLVSALVFVLAAVASQVLLKNDDKKLVEYNAGLLSITLMTFLGFADDLLELPWRAKMLTPLVASVPLLVAYTGRTTILLPDWVFPFLDSVACLPAVVGQSLSVWIDPLMGPVHTFWASFASSPDSVYSQLVTSGVFSRFGALPEDFAFFSPLTAISSAVESSLGSSLSSLHASFTASLQTVSSSLSSLLAGYHLVPTAAPTEAFAVASPLLPFPTAPSSLLASLDSNATYLSPEHFSVHYLEEAAHASPVPATICNATDALRLSRNHTRFPAPTETYLGGRTAGWGTGPPVVVDLGAFYYVYMALLTVFCTNAINIYAGINGLEVGQSVVMSAFVILHNVVNYFSLILSLFFFASSLGLLSFNWYPSQVFVGDTYTCFAGIYFAVVGILGHFSKTLLLLFLPQLLNFVLSLPQLFGLVSCPRHRTPRYNAATGKLESSGNLTLINLILMVAGPMTERKLLLVLIALQLCSCSVGLLIRYSSGIHMFFL</sequence>
<evidence type="ECO:0000256" key="12">
    <source>
        <dbReference type="ARBA" id="ARBA00022842"/>
    </source>
</evidence>
<dbReference type="PANTHER" id="PTHR10571">
    <property type="entry name" value="UDP-N-ACETYLGLUCOSAMINE--DOLICHYL-PHOSPHATE N-ACETYLGLUCOSAMINEPHOSPHOTRANSFERASE"/>
    <property type="match status" value="1"/>
</dbReference>
<keyword evidence="21" id="KW-1185">Reference proteome</keyword>
<dbReference type="VEuPathDB" id="ToxoDB:NCLIV_019070"/>
<proteinExistence type="inferred from homology"/>
<dbReference type="PANTHER" id="PTHR10571:SF0">
    <property type="entry name" value="UDP-N-ACETYLGLUCOSAMINE--DOLICHYL-PHOSPHATE N-ACETYLGLUCOSAMINEPHOSPHOTRANSFERASE"/>
    <property type="match status" value="1"/>
</dbReference>
<evidence type="ECO:0000256" key="13">
    <source>
        <dbReference type="ARBA" id="ARBA00022989"/>
    </source>
</evidence>
<feature type="transmembrane region" description="Helical" evidence="19">
    <location>
        <begin position="493"/>
        <end position="515"/>
    </location>
</feature>